<dbReference type="Pfam" id="PF14223">
    <property type="entry name" value="Retrotran_gag_2"/>
    <property type="match status" value="1"/>
</dbReference>
<dbReference type="GeneID" id="120282803"/>
<dbReference type="PANTHER" id="PTHR35317">
    <property type="entry name" value="OS04G0629600 PROTEIN"/>
    <property type="match status" value="1"/>
</dbReference>
<proteinExistence type="predicted"/>
<accession>A0AB40CZN8</accession>
<dbReference type="PANTHER" id="PTHR35317:SF27">
    <property type="entry name" value="RETROVIRUS-RELATED POL POLYPROTEIN FROM TRANSPOSON TNT 1-94"/>
    <property type="match status" value="1"/>
</dbReference>
<organism evidence="2 3">
    <name type="scientific">Dioscorea cayennensis subsp. rotundata</name>
    <name type="common">White Guinea yam</name>
    <name type="synonym">Dioscorea rotundata</name>
    <dbReference type="NCBI Taxonomy" id="55577"/>
    <lineage>
        <taxon>Eukaryota</taxon>
        <taxon>Viridiplantae</taxon>
        <taxon>Streptophyta</taxon>
        <taxon>Embryophyta</taxon>
        <taxon>Tracheophyta</taxon>
        <taxon>Spermatophyta</taxon>
        <taxon>Magnoliopsida</taxon>
        <taxon>Liliopsida</taxon>
        <taxon>Dioscoreales</taxon>
        <taxon>Dioscoreaceae</taxon>
        <taxon>Dioscorea</taxon>
    </lineage>
</organism>
<dbReference type="RefSeq" id="XP_039145582.1">
    <property type="nucleotide sequence ID" value="XM_039289648.1"/>
</dbReference>
<feature type="compositionally biased region" description="Gly residues" evidence="1">
    <location>
        <begin position="239"/>
        <end position="255"/>
    </location>
</feature>
<name>A0AB40CZN8_DIOCR</name>
<feature type="region of interest" description="Disordered" evidence="1">
    <location>
        <begin position="229"/>
        <end position="255"/>
    </location>
</feature>
<evidence type="ECO:0000313" key="2">
    <source>
        <dbReference type="Proteomes" id="UP001515500"/>
    </source>
</evidence>
<protein>
    <submittedName>
        <fullName evidence="3">Uncharacterized protein LOC120282803</fullName>
    </submittedName>
</protein>
<sequence>MRSALASENGLISLVESKELDSTGTNVIHALFLFPKWELSSDLKYDREASLEVAAGDGVRCGAGRGCIGPVMYKHGGWLAQCTKYVSQAVDGPILDRFVEVKSAHEAWDLLRKECQGTSKALSMRSQALKQGFGMLQMEDNKGIQDYYSRVITTLNQIWGLSHKLREAKVVSKILRSLAPKFDFVVVTIEESKEISKLTLDEPSSSLQAHEVRVNQALVKNGEKALHVKGESTSTTFSKGGGSKNPWGDGRGPGR</sequence>
<dbReference type="AlphaFoldDB" id="A0AB40CZN8"/>
<keyword evidence="2" id="KW-1185">Reference proteome</keyword>
<gene>
    <name evidence="3" type="primary">LOC120282803</name>
</gene>
<dbReference type="Proteomes" id="UP001515500">
    <property type="component" value="Chromosome 18"/>
</dbReference>
<evidence type="ECO:0000256" key="1">
    <source>
        <dbReference type="SAM" id="MobiDB-lite"/>
    </source>
</evidence>
<reference evidence="3" key="1">
    <citation type="submission" date="2025-08" db="UniProtKB">
        <authorList>
            <consortium name="RefSeq"/>
        </authorList>
    </citation>
    <scope>IDENTIFICATION</scope>
</reference>
<evidence type="ECO:0000313" key="3">
    <source>
        <dbReference type="RefSeq" id="XP_039145582.1"/>
    </source>
</evidence>